<evidence type="ECO:0000313" key="2">
    <source>
        <dbReference type="EMBL" id="JAT24753.1"/>
    </source>
</evidence>
<feature type="non-terminal residue" evidence="2">
    <location>
        <position position="1"/>
    </location>
</feature>
<feature type="compositionally biased region" description="Polar residues" evidence="1">
    <location>
        <begin position="283"/>
        <end position="294"/>
    </location>
</feature>
<protein>
    <submittedName>
        <fullName evidence="2">Uncharacterized protein</fullName>
    </submittedName>
</protein>
<accession>A0A1B6LM41</accession>
<evidence type="ECO:0000256" key="1">
    <source>
        <dbReference type="SAM" id="MobiDB-lite"/>
    </source>
</evidence>
<name>A0A1B6LM41_9HEMI</name>
<feature type="region of interest" description="Disordered" evidence="1">
    <location>
        <begin position="44"/>
        <end position="101"/>
    </location>
</feature>
<dbReference type="AlphaFoldDB" id="A0A1B6LM41"/>
<dbReference type="EMBL" id="GEBQ01015224">
    <property type="protein sequence ID" value="JAT24753.1"/>
    <property type="molecule type" value="Transcribed_RNA"/>
</dbReference>
<proteinExistence type="predicted"/>
<reference evidence="2" key="1">
    <citation type="submission" date="2015-11" db="EMBL/GenBank/DDBJ databases">
        <title>De novo transcriptome assembly of four potential Pierce s Disease insect vectors from Arizona vineyards.</title>
        <authorList>
            <person name="Tassone E.E."/>
        </authorList>
    </citation>
    <scope>NUCLEOTIDE SEQUENCE</scope>
</reference>
<sequence>KPSLDLRPADLVTRLLAATPPYLYTMPLSNSFFFSEMLRSFVQARTSPPGGPRRGRKRSWKEARQLPQNDKPLELTTNPKPPPSPPVKAESPPKETPQNILLPPCNLLSLPSSDQILPPPTAPLWYPPMNMYPPPPPQCFDPHFFVDLRVSGHIWDRKAEKDSPPVEPLNLQTEDKKSVLNLSFRKHNSAFSVPQPRELQELERTSEKSTCGTNYVLQNLDKIYKEVKTKQETKKDQDDEELTPEEKKVRDLRALIGLELVVDYVKQEDTPGDKEVRDDLSDSSDSNQEPLVMD</sequence>
<organism evidence="2">
    <name type="scientific">Graphocephala atropunctata</name>
    <dbReference type="NCBI Taxonomy" id="36148"/>
    <lineage>
        <taxon>Eukaryota</taxon>
        <taxon>Metazoa</taxon>
        <taxon>Ecdysozoa</taxon>
        <taxon>Arthropoda</taxon>
        <taxon>Hexapoda</taxon>
        <taxon>Insecta</taxon>
        <taxon>Pterygota</taxon>
        <taxon>Neoptera</taxon>
        <taxon>Paraneoptera</taxon>
        <taxon>Hemiptera</taxon>
        <taxon>Auchenorrhyncha</taxon>
        <taxon>Membracoidea</taxon>
        <taxon>Cicadellidae</taxon>
        <taxon>Cicadellinae</taxon>
        <taxon>Cicadellini</taxon>
        <taxon>Graphocephala</taxon>
    </lineage>
</organism>
<feature type="region of interest" description="Disordered" evidence="1">
    <location>
        <begin position="267"/>
        <end position="294"/>
    </location>
</feature>
<feature type="compositionally biased region" description="Basic and acidic residues" evidence="1">
    <location>
        <begin position="267"/>
        <end position="280"/>
    </location>
</feature>
<gene>
    <name evidence="2" type="ORF">g.53608</name>
</gene>